<dbReference type="VEuPathDB" id="FungiDB:AMAG_20672"/>
<dbReference type="Proteomes" id="UP000054350">
    <property type="component" value="Unassembled WGS sequence"/>
</dbReference>
<proteinExistence type="predicted"/>
<accession>A0A0L0TEI5</accession>
<evidence type="ECO:0000313" key="2">
    <source>
        <dbReference type="Proteomes" id="UP000054350"/>
    </source>
</evidence>
<reference evidence="1 2" key="1">
    <citation type="submission" date="2009-11" db="EMBL/GenBank/DDBJ databases">
        <title>Annotation of Allomyces macrogynus ATCC 38327.</title>
        <authorList>
            <consortium name="The Broad Institute Genome Sequencing Platform"/>
            <person name="Russ C."/>
            <person name="Cuomo C."/>
            <person name="Burger G."/>
            <person name="Gray M.W."/>
            <person name="Holland P.W.H."/>
            <person name="King N."/>
            <person name="Lang F.B.F."/>
            <person name="Roger A.J."/>
            <person name="Ruiz-Trillo I."/>
            <person name="Young S.K."/>
            <person name="Zeng Q."/>
            <person name="Gargeya S."/>
            <person name="Fitzgerald M."/>
            <person name="Haas B."/>
            <person name="Abouelleil A."/>
            <person name="Alvarado L."/>
            <person name="Arachchi H.M."/>
            <person name="Berlin A."/>
            <person name="Chapman S.B."/>
            <person name="Gearin G."/>
            <person name="Goldberg J."/>
            <person name="Griggs A."/>
            <person name="Gujja S."/>
            <person name="Hansen M."/>
            <person name="Heiman D."/>
            <person name="Howarth C."/>
            <person name="Larimer J."/>
            <person name="Lui A."/>
            <person name="MacDonald P.J.P."/>
            <person name="McCowen C."/>
            <person name="Montmayeur A."/>
            <person name="Murphy C."/>
            <person name="Neiman D."/>
            <person name="Pearson M."/>
            <person name="Priest M."/>
            <person name="Roberts A."/>
            <person name="Saif S."/>
            <person name="Shea T."/>
            <person name="Sisk P."/>
            <person name="Stolte C."/>
            <person name="Sykes S."/>
            <person name="Wortman J."/>
            <person name="Nusbaum C."/>
            <person name="Birren B."/>
        </authorList>
    </citation>
    <scope>NUCLEOTIDE SEQUENCE [LARGE SCALE GENOMIC DNA]</scope>
    <source>
        <strain evidence="1 2">ATCC 38327</strain>
    </source>
</reference>
<dbReference type="EMBL" id="GG745388">
    <property type="protein sequence ID" value="KNE73105.1"/>
    <property type="molecule type" value="Genomic_DNA"/>
</dbReference>
<dbReference type="OrthoDB" id="10415046at2759"/>
<name>A0A0L0TEI5_ALLM3</name>
<reference evidence="2" key="2">
    <citation type="submission" date="2009-11" db="EMBL/GenBank/DDBJ databases">
        <title>The Genome Sequence of Allomyces macrogynus strain ATCC 38327.</title>
        <authorList>
            <consortium name="The Broad Institute Genome Sequencing Platform"/>
            <person name="Russ C."/>
            <person name="Cuomo C."/>
            <person name="Shea T."/>
            <person name="Young S.K."/>
            <person name="Zeng Q."/>
            <person name="Koehrsen M."/>
            <person name="Haas B."/>
            <person name="Borodovsky M."/>
            <person name="Guigo R."/>
            <person name="Alvarado L."/>
            <person name="Berlin A."/>
            <person name="Borenstein D."/>
            <person name="Chen Z."/>
            <person name="Engels R."/>
            <person name="Freedman E."/>
            <person name="Gellesch M."/>
            <person name="Goldberg J."/>
            <person name="Griggs A."/>
            <person name="Gujja S."/>
            <person name="Heiman D."/>
            <person name="Hepburn T."/>
            <person name="Howarth C."/>
            <person name="Jen D."/>
            <person name="Larson L."/>
            <person name="Lewis B."/>
            <person name="Mehta T."/>
            <person name="Park D."/>
            <person name="Pearson M."/>
            <person name="Roberts A."/>
            <person name="Saif S."/>
            <person name="Shenoy N."/>
            <person name="Sisk P."/>
            <person name="Stolte C."/>
            <person name="Sykes S."/>
            <person name="Walk T."/>
            <person name="White J."/>
            <person name="Yandava C."/>
            <person name="Burger G."/>
            <person name="Gray M.W."/>
            <person name="Holland P.W.H."/>
            <person name="King N."/>
            <person name="Lang F.B.F."/>
            <person name="Roger A.J."/>
            <person name="Ruiz-Trillo I."/>
            <person name="Lander E."/>
            <person name="Nusbaum C."/>
        </authorList>
    </citation>
    <scope>NUCLEOTIDE SEQUENCE [LARGE SCALE GENOMIC DNA]</scope>
    <source>
        <strain evidence="2">ATCC 38327</strain>
    </source>
</reference>
<evidence type="ECO:0000313" key="1">
    <source>
        <dbReference type="EMBL" id="KNE73105.1"/>
    </source>
</evidence>
<organism evidence="1 2">
    <name type="scientific">Allomyces macrogynus (strain ATCC 38327)</name>
    <name type="common">Allomyces javanicus var. macrogynus</name>
    <dbReference type="NCBI Taxonomy" id="578462"/>
    <lineage>
        <taxon>Eukaryota</taxon>
        <taxon>Fungi</taxon>
        <taxon>Fungi incertae sedis</taxon>
        <taxon>Blastocladiomycota</taxon>
        <taxon>Blastocladiomycetes</taxon>
        <taxon>Blastocladiales</taxon>
        <taxon>Blastocladiaceae</taxon>
        <taxon>Allomyces</taxon>
    </lineage>
</organism>
<dbReference type="AlphaFoldDB" id="A0A0L0TEI5"/>
<keyword evidence="2" id="KW-1185">Reference proteome</keyword>
<sequence length="105" mass="12209">MAEYSVWRVLQVMAAWLRETYEETTLDAATMYARRCTTMYARRCTVPCGYCDLEMEEDFMAHVHMAACRAIVESWMVMPLTKAKWFGGDGGAAQLRRCEFMAWEL</sequence>
<gene>
    <name evidence="1" type="ORF">AMAG_20672</name>
</gene>
<protein>
    <submittedName>
        <fullName evidence="1">Uncharacterized protein</fullName>
    </submittedName>
</protein>